<dbReference type="PANTHER" id="PTHR42781:SF4">
    <property type="entry name" value="SPERMIDINE_PUTRESCINE IMPORT ATP-BINDING PROTEIN POTA"/>
    <property type="match status" value="1"/>
</dbReference>
<gene>
    <name evidence="3" type="ORF">CUTER_08485</name>
</gene>
<dbReference type="InterPro" id="IPR050093">
    <property type="entry name" value="ABC_SmlMolc_Importer"/>
</dbReference>
<protein>
    <submittedName>
        <fullName evidence="3">ABC-type spermidine/putrescine transport system, ATPase component</fullName>
        <ecNumber evidence="3">3.6.3.-</ecNumber>
    </submittedName>
</protein>
<dbReference type="STRING" id="1072256.CUTER_08485"/>
<dbReference type="EMBL" id="CP011546">
    <property type="protein sequence ID" value="AKK11680.1"/>
    <property type="molecule type" value="Genomic_DNA"/>
</dbReference>
<accession>A0A0G3HG24</accession>
<dbReference type="SUPFAM" id="SSF52540">
    <property type="entry name" value="P-loop containing nucleoside triphosphate hydrolases"/>
    <property type="match status" value="1"/>
</dbReference>
<dbReference type="GO" id="GO:0005524">
    <property type="term" value="F:ATP binding"/>
    <property type="evidence" value="ECO:0007669"/>
    <property type="project" value="InterPro"/>
</dbReference>
<dbReference type="EC" id="3.6.3.-" evidence="3"/>
<evidence type="ECO:0000259" key="2">
    <source>
        <dbReference type="Pfam" id="PF00005"/>
    </source>
</evidence>
<dbReference type="Pfam" id="PF00005">
    <property type="entry name" value="ABC_tran"/>
    <property type="match status" value="1"/>
</dbReference>
<dbReference type="GO" id="GO:0016887">
    <property type="term" value="F:ATP hydrolysis activity"/>
    <property type="evidence" value="ECO:0007669"/>
    <property type="project" value="InterPro"/>
</dbReference>
<dbReference type="OrthoDB" id="9802264at2"/>
<keyword evidence="4" id="KW-1185">Reference proteome</keyword>
<reference evidence="3 4" key="1">
    <citation type="journal article" date="2015" name="Genome Announc.">
        <title>Virulence Factor Genes Detected in the Complete Genome Sequence of Corynebacterium uterequi DSM 45634, Isolated from the Uterus of a Maiden Mare.</title>
        <authorList>
            <person name="Ruckert C."/>
            <person name="Kriete M."/>
            <person name="Jaenicke S."/>
            <person name="Winkler A."/>
            <person name="Tauch A."/>
        </authorList>
    </citation>
    <scope>NUCLEOTIDE SEQUENCE [LARGE SCALE GENOMIC DNA]</scope>
    <source>
        <strain evidence="3 4">DSM 45634</strain>
    </source>
</reference>
<evidence type="ECO:0000313" key="3">
    <source>
        <dbReference type="EMBL" id="AKK11680.1"/>
    </source>
</evidence>
<keyword evidence="3" id="KW-0378">Hydrolase</keyword>
<keyword evidence="1" id="KW-0813">Transport</keyword>
<feature type="domain" description="ABC transporter" evidence="2">
    <location>
        <begin position="16"/>
        <end position="72"/>
    </location>
</feature>
<organism evidence="3 4">
    <name type="scientific">Corynebacterium uterequi</name>
    <dbReference type="NCBI Taxonomy" id="1072256"/>
    <lineage>
        <taxon>Bacteria</taxon>
        <taxon>Bacillati</taxon>
        <taxon>Actinomycetota</taxon>
        <taxon>Actinomycetes</taxon>
        <taxon>Mycobacteriales</taxon>
        <taxon>Corynebacteriaceae</taxon>
        <taxon>Corynebacterium</taxon>
    </lineage>
</organism>
<dbReference type="RefSeq" id="WP_052844090.1">
    <property type="nucleotide sequence ID" value="NZ_CP011546.1"/>
</dbReference>
<dbReference type="Gene3D" id="3.40.50.300">
    <property type="entry name" value="P-loop containing nucleotide triphosphate hydrolases"/>
    <property type="match status" value="1"/>
</dbReference>
<dbReference type="PATRIC" id="fig|1072256.5.peg.1674"/>
<dbReference type="Proteomes" id="UP000035548">
    <property type="component" value="Chromosome"/>
</dbReference>
<evidence type="ECO:0000256" key="1">
    <source>
        <dbReference type="ARBA" id="ARBA00022448"/>
    </source>
</evidence>
<dbReference type="AlphaFoldDB" id="A0A0G3HG24"/>
<dbReference type="PANTHER" id="PTHR42781">
    <property type="entry name" value="SPERMIDINE/PUTRESCINE IMPORT ATP-BINDING PROTEIN POTA"/>
    <property type="match status" value="1"/>
</dbReference>
<proteinExistence type="predicted"/>
<reference evidence="4" key="2">
    <citation type="submission" date="2015-05" db="EMBL/GenBank/DDBJ databases">
        <title>Complete genome sequence of Corynebacterium uterequi DSM 45634, isolated from the uterus of a maiden mare.</title>
        <authorList>
            <person name="Ruckert C."/>
            <person name="Albersmeier A."/>
            <person name="Winkler A."/>
            <person name="Tauch A."/>
        </authorList>
    </citation>
    <scope>NUCLEOTIDE SEQUENCE [LARGE SCALE GENOMIC DNA]</scope>
    <source>
        <strain evidence="4">DSM 45634</strain>
    </source>
</reference>
<dbReference type="InterPro" id="IPR027417">
    <property type="entry name" value="P-loop_NTPase"/>
</dbReference>
<name>A0A0G3HG24_9CORY</name>
<dbReference type="InterPro" id="IPR003439">
    <property type="entry name" value="ABC_transporter-like_ATP-bd"/>
</dbReference>
<dbReference type="KEGG" id="cut:CUTER_08485"/>
<sequence length="224" mass="24368">MNATDNVAYGLKIRGLDKAKRTKRAQELLELVGLHEHVAKLPSQMSGGQQQRVALARALAIEPDVLLLDEPLSALDAKVRGQLRDEIRRIQQSVGIANRVVGEMISPEEILVLDTRLKVVNRESAPNVGEIASALLRPEQLLATVDPAGRYAVVDRQLRGIYTSVIVEGTLSKGILRLDMATHLAETMPVGTLVSLSVGRNDTVIDAVGDVEKDTWETLQATRG</sequence>
<evidence type="ECO:0000313" key="4">
    <source>
        <dbReference type="Proteomes" id="UP000035548"/>
    </source>
</evidence>